<dbReference type="Pfam" id="PF00008">
    <property type="entry name" value="EGF"/>
    <property type="match status" value="1"/>
</dbReference>
<dbReference type="PANTHER" id="PTHR14949:SF56">
    <property type="entry name" value="EGF-LIKE-DOMAIN, MULTIPLE 7"/>
    <property type="match status" value="1"/>
</dbReference>
<keyword evidence="6" id="KW-0677">Repeat</keyword>
<dbReference type="CDD" id="cd00054">
    <property type="entry name" value="EGF_CA"/>
    <property type="match status" value="1"/>
</dbReference>
<feature type="transmembrane region" description="Helical" evidence="13">
    <location>
        <begin position="309"/>
        <end position="329"/>
    </location>
</feature>
<keyword evidence="7 13" id="KW-1133">Transmembrane helix</keyword>
<feature type="domain" description="EGF-like" evidence="15">
    <location>
        <begin position="678"/>
        <end position="711"/>
    </location>
</feature>
<evidence type="ECO:0000256" key="14">
    <source>
        <dbReference type="SAM" id="SignalP"/>
    </source>
</evidence>
<comment type="subcellular location">
    <subcellularLocation>
        <location evidence="1">Membrane</location>
        <topology evidence="1">Single-pass type I membrane protein</topology>
    </subcellularLocation>
</comment>
<evidence type="ECO:0000256" key="12">
    <source>
        <dbReference type="SAM" id="MobiDB-lite"/>
    </source>
</evidence>
<feature type="compositionally biased region" description="Low complexity" evidence="12">
    <location>
        <begin position="846"/>
        <end position="857"/>
    </location>
</feature>
<dbReference type="GO" id="GO:0005576">
    <property type="term" value="C:extracellular region"/>
    <property type="evidence" value="ECO:0007669"/>
    <property type="project" value="TreeGrafter"/>
</dbReference>
<keyword evidence="2" id="KW-0217">Developmental protein</keyword>
<dbReference type="PANTHER" id="PTHR14949">
    <property type="entry name" value="EGF-LIKE-DOMAIN, MULTIPLE 7, 8"/>
    <property type="match status" value="1"/>
</dbReference>
<dbReference type="GO" id="GO:0007154">
    <property type="term" value="P:cell communication"/>
    <property type="evidence" value="ECO:0007669"/>
    <property type="project" value="InterPro"/>
</dbReference>
<dbReference type="FunFam" id="2.10.25.10:FF:000018">
    <property type="entry name" value="Delta-like 1"/>
    <property type="match status" value="3"/>
</dbReference>
<feature type="signal peptide" evidence="14">
    <location>
        <begin position="1"/>
        <end position="22"/>
    </location>
</feature>
<keyword evidence="10" id="KW-0325">Glycoprotein</keyword>
<evidence type="ECO:0000256" key="10">
    <source>
        <dbReference type="ARBA" id="ARBA00023180"/>
    </source>
</evidence>
<keyword evidence="3 11" id="KW-0245">EGF-like domain</keyword>
<feature type="chain" id="PRO_5026945933" evidence="14">
    <location>
        <begin position="23"/>
        <end position="882"/>
    </location>
</feature>
<dbReference type="PROSITE" id="PS00022">
    <property type="entry name" value="EGF_1"/>
    <property type="match status" value="5"/>
</dbReference>
<dbReference type="AlphaFoldDB" id="A0A6J1QDA0"/>
<dbReference type="SUPFAM" id="SSF57196">
    <property type="entry name" value="EGF/Laminin"/>
    <property type="match status" value="1"/>
</dbReference>
<dbReference type="PROSITE" id="PS01186">
    <property type="entry name" value="EGF_2"/>
    <property type="match status" value="2"/>
</dbReference>
<sequence>MRMKIAWLPALIFCATLALAAAKLDFGPFIQIAQCRSMCLRHHMIDGNCWEINKDPISDCQKCWDTCEHLGVLEKEEYREDICTTHSQDCQGCETACTFFQTRGMEEEKYEPIKLPAPEENETIHMNDYDVAVLMNKNLEGMWEEENYYYAKQQPTMIPGGWVIVVAEDGVVRHYSWEKWRPKLETLKAYGPLYQAYITWHDWRTQLNNQRERISSNYFKTIFERWAKKEKHYKSFFVVTWQQETGDGVMGNQVTDSESAQISLPCGKYLVRIATDDGPGSYPIIIDTGVCGTLKVPVWNLKYFLDDPAVVGFMGIVSASLLGILYFRLRYLAKKYRIKIAKWNEIEKESKIEEGHLTETEKRLMKERNLTKMQKKLMNQGVLRLCSNYSHPPVQLLRVKETDINVNASVKVQDASASTQGANANVIQETREQLRDFICSHKSVVFRSSAFNSVQDESQVKMMILLLFATFLVNFPHQLAQSDANNGLIRIAALGASVLPIGLAAGPRYVPKWKKQACEIPASQHPNSHYICDEAGEVKCLPGWTGDLCDVPICRKGCDPLQGYCRRPGECRCKLGFYGELCDKCVALPGCQHGRCNVSFECSCDPGWKGMFCSEPVCAPDCLSSQGYCERPGECRCRLGWQGPKCKQCAVLPGCAHGTCQGPLECRCDPGWTGLLCQTPICAQGCSRERGSCRRPGTCRCRVGWTGPNCTECVPYPGCVHGSCKRPWECRCEPGWAGDLCNEKLTYCDEHPDVCRNNATCISMTHEDGDYRCVCPLGYMGRQCQIKTMVPTMELIPPMPDATMELSQDVQSLADKPSIEETSNENKHEEEPPKTEEQTVEPLGRIIITDPPTTTIIVEPSATAGKWPMEEATTERDDENET</sequence>
<evidence type="ECO:0000256" key="11">
    <source>
        <dbReference type="PROSITE-ProRule" id="PRU00076"/>
    </source>
</evidence>
<keyword evidence="5 14" id="KW-0732">Signal</keyword>
<keyword evidence="8 13" id="KW-0472">Membrane</keyword>
<evidence type="ECO:0000313" key="16">
    <source>
        <dbReference type="Proteomes" id="UP000504618"/>
    </source>
</evidence>
<accession>A0A6J1QDA0</accession>
<proteinExistence type="predicted"/>
<evidence type="ECO:0000256" key="6">
    <source>
        <dbReference type="ARBA" id="ARBA00022737"/>
    </source>
</evidence>
<dbReference type="RefSeq" id="XP_024879301.1">
    <property type="nucleotide sequence ID" value="XM_025023533.1"/>
</dbReference>
<dbReference type="GeneID" id="112459437"/>
<feature type="transmembrane region" description="Helical" evidence="13">
    <location>
        <begin position="487"/>
        <end position="506"/>
    </location>
</feature>
<feature type="domain" description="EGF-like" evidence="15">
    <location>
        <begin position="550"/>
        <end position="583"/>
    </location>
</feature>
<dbReference type="OrthoDB" id="6130531at2759"/>
<dbReference type="Pfam" id="PF21700">
    <property type="entry name" value="EGF_DL_JAG"/>
    <property type="match status" value="3"/>
</dbReference>
<keyword evidence="9 11" id="KW-1015">Disulfide bond</keyword>
<evidence type="ECO:0000256" key="1">
    <source>
        <dbReference type="ARBA" id="ARBA00004479"/>
    </source>
</evidence>
<dbReference type="InterPro" id="IPR000742">
    <property type="entry name" value="EGF"/>
</dbReference>
<dbReference type="FunFam" id="2.10.25.140:FF:000002">
    <property type="entry name" value="Delta-like protein"/>
    <property type="match status" value="1"/>
</dbReference>
<dbReference type="Proteomes" id="UP000504618">
    <property type="component" value="Unplaced"/>
</dbReference>
<feature type="region of interest" description="Disordered" evidence="12">
    <location>
        <begin position="806"/>
        <end position="882"/>
    </location>
</feature>
<protein>
    <submittedName>
        <fullName evidence="17">Uncharacterized protein LOC112459437</fullName>
    </submittedName>
</protein>
<evidence type="ECO:0000256" key="5">
    <source>
        <dbReference type="ARBA" id="ARBA00022729"/>
    </source>
</evidence>
<evidence type="ECO:0000259" key="15">
    <source>
        <dbReference type="PROSITE" id="PS50026"/>
    </source>
</evidence>
<evidence type="ECO:0000256" key="9">
    <source>
        <dbReference type="ARBA" id="ARBA00023157"/>
    </source>
</evidence>
<dbReference type="GO" id="GO:0009986">
    <property type="term" value="C:cell surface"/>
    <property type="evidence" value="ECO:0007669"/>
    <property type="project" value="TreeGrafter"/>
</dbReference>
<organism evidence="16 17">
    <name type="scientific">Temnothorax curvispinosus</name>
    <dbReference type="NCBI Taxonomy" id="300111"/>
    <lineage>
        <taxon>Eukaryota</taxon>
        <taxon>Metazoa</taxon>
        <taxon>Ecdysozoa</taxon>
        <taxon>Arthropoda</taxon>
        <taxon>Hexapoda</taxon>
        <taxon>Insecta</taxon>
        <taxon>Pterygota</taxon>
        <taxon>Neoptera</taxon>
        <taxon>Endopterygota</taxon>
        <taxon>Hymenoptera</taxon>
        <taxon>Apocrita</taxon>
        <taxon>Aculeata</taxon>
        <taxon>Formicoidea</taxon>
        <taxon>Formicidae</taxon>
        <taxon>Myrmicinae</taxon>
        <taxon>Temnothorax</taxon>
    </lineage>
</organism>
<feature type="disulfide bond" evidence="11">
    <location>
        <begin position="775"/>
        <end position="784"/>
    </location>
</feature>
<dbReference type="GO" id="GO:0016020">
    <property type="term" value="C:membrane"/>
    <property type="evidence" value="ECO:0007669"/>
    <property type="project" value="UniProtKB-SubCell"/>
</dbReference>
<evidence type="ECO:0000313" key="17">
    <source>
        <dbReference type="RefSeq" id="XP_024879301.1"/>
    </source>
</evidence>
<evidence type="ECO:0000256" key="3">
    <source>
        <dbReference type="ARBA" id="ARBA00022536"/>
    </source>
</evidence>
<comment type="caution">
    <text evidence="11">Lacks conserved residue(s) required for the propagation of feature annotation.</text>
</comment>
<feature type="compositionally biased region" description="Basic and acidic residues" evidence="12">
    <location>
        <begin position="824"/>
        <end position="837"/>
    </location>
</feature>
<dbReference type="PROSITE" id="PS50026">
    <property type="entry name" value="EGF_3"/>
    <property type="match status" value="3"/>
</dbReference>
<evidence type="ECO:0000256" key="4">
    <source>
        <dbReference type="ARBA" id="ARBA00022692"/>
    </source>
</evidence>
<dbReference type="Gene3D" id="2.10.25.10">
    <property type="entry name" value="Laminin"/>
    <property type="match status" value="4"/>
</dbReference>
<dbReference type="InterPro" id="IPR001774">
    <property type="entry name" value="DSL"/>
</dbReference>
<gene>
    <name evidence="17" type="primary">LOC112459437</name>
</gene>
<evidence type="ECO:0000256" key="13">
    <source>
        <dbReference type="SAM" id="Phobius"/>
    </source>
</evidence>
<dbReference type="InterPro" id="IPR050969">
    <property type="entry name" value="Dev_Signal_Modulators"/>
</dbReference>
<feature type="disulfide bond" evidence="11">
    <location>
        <begin position="573"/>
        <end position="582"/>
    </location>
</feature>
<evidence type="ECO:0000256" key="7">
    <source>
        <dbReference type="ARBA" id="ARBA00022989"/>
    </source>
</evidence>
<dbReference type="GO" id="GO:0005102">
    <property type="term" value="F:signaling receptor binding"/>
    <property type="evidence" value="ECO:0007669"/>
    <property type="project" value="TreeGrafter"/>
</dbReference>
<dbReference type="SMART" id="SM00181">
    <property type="entry name" value="EGF"/>
    <property type="match status" value="7"/>
</dbReference>
<keyword evidence="16" id="KW-1185">Reference proteome</keyword>
<feature type="domain" description="EGF-like" evidence="15">
    <location>
        <begin position="744"/>
        <end position="785"/>
    </location>
</feature>
<evidence type="ECO:0000256" key="8">
    <source>
        <dbReference type="ARBA" id="ARBA00023136"/>
    </source>
</evidence>
<feature type="disulfide bond" evidence="11">
    <location>
        <begin position="701"/>
        <end position="710"/>
    </location>
</feature>
<dbReference type="Gene3D" id="2.10.25.140">
    <property type="match status" value="1"/>
</dbReference>
<dbReference type="FunFam" id="2.10.25.10:FF:000294">
    <property type="entry name" value="Delta-like protein"/>
    <property type="match status" value="1"/>
</dbReference>
<dbReference type="Pfam" id="PF01414">
    <property type="entry name" value="DSL"/>
    <property type="match status" value="1"/>
</dbReference>
<evidence type="ECO:0000256" key="2">
    <source>
        <dbReference type="ARBA" id="ARBA00022473"/>
    </source>
</evidence>
<keyword evidence="4 13" id="KW-0812">Transmembrane</keyword>
<reference evidence="17" key="1">
    <citation type="submission" date="2025-08" db="UniProtKB">
        <authorList>
            <consortium name="RefSeq"/>
        </authorList>
    </citation>
    <scope>IDENTIFICATION</scope>
    <source>
        <tissue evidence="17">Whole body</tissue>
    </source>
</reference>
<name>A0A6J1QDA0_9HYME</name>